<feature type="region of interest" description="Disordered" evidence="2">
    <location>
        <begin position="112"/>
        <end position="136"/>
    </location>
</feature>
<dbReference type="GO" id="GO:0046872">
    <property type="term" value="F:metal ion binding"/>
    <property type="evidence" value="ECO:0007669"/>
    <property type="project" value="UniProtKB-KW"/>
</dbReference>
<comment type="caution">
    <text evidence="5">The sequence shown here is derived from an EMBL/GenBank/DDBJ whole genome shotgun (WGS) entry which is preliminary data.</text>
</comment>
<evidence type="ECO:0000256" key="3">
    <source>
        <dbReference type="SAM" id="SignalP"/>
    </source>
</evidence>
<evidence type="ECO:0000259" key="4">
    <source>
        <dbReference type="PROSITE" id="PS50846"/>
    </source>
</evidence>
<dbReference type="AlphaFoldDB" id="A0AAV5F657"/>
<dbReference type="EMBL" id="BQKI01000082">
    <property type="protein sequence ID" value="GJN30342.1"/>
    <property type="molecule type" value="Genomic_DNA"/>
</dbReference>
<reference evidence="5" key="2">
    <citation type="submission" date="2021-12" db="EMBL/GenBank/DDBJ databases">
        <title>Resequencing data analysis of finger millet.</title>
        <authorList>
            <person name="Hatakeyama M."/>
            <person name="Aluri S."/>
            <person name="Balachadran M.T."/>
            <person name="Sivarajan S.R."/>
            <person name="Poveda L."/>
            <person name="Shimizu-Inatsugi R."/>
            <person name="Schlapbach R."/>
            <person name="Sreeman S.M."/>
            <person name="Shimizu K.K."/>
        </authorList>
    </citation>
    <scope>NUCLEOTIDE SEQUENCE</scope>
</reference>
<evidence type="ECO:0000256" key="1">
    <source>
        <dbReference type="ARBA" id="ARBA00022723"/>
    </source>
</evidence>
<gene>
    <name evidence="5" type="primary">gb18637</name>
    <name evidence="5" type="ORF">PR202_gb18637</name>
</gene>
<organism evidence="5 6">
    <name type="scientific">Eleusine coracana subsp. coracana</name>
    <dbReference type="NCBI Taxonomy" id="191504"/>
    <lineage>
        <taxon>Eukaryota</taxon>
        <taxon>Viridiplantae</taxon>
        <taxon>Streptophyta</taxon>
        <taxon>Embryophyta</taxon>
        <taxon>Tracheophyta</taxon>
        <taxon>Spermatophyta</taxon>
        <taxon>Magnoliopsida</taxon>
        <taxon>Liliopsida</taxon>
        <taxon>Poales</taxon>
        <taxon>Poaceae</taxon>
        <taxon>PACMAD clade</taxon>
        <taxon>Chloridoideae</taxon>
        <taxon>Cynodonteae</taxon>
        <taxon>Eleusininae</taxon>
        <taxon>Eleusine</taxon>
    </lineage>
</organism>
<dbReference type="PANTHER" id="PTHR22814">
    <property type="entry name" value="COPPER TRANSPORT PROTEIN ATOX1-RELATED"/>
    <property type="match status" value="1"/>
</dbReference>
<dbReference type="Gene3D" id="3.30.70.100">
    <property type="match status" value="1"/>
</dbReference>
<proteinExistence type="predicted"/>
<feature type="signal peptide" evidence="3">
    <location>
        <begin position="1"/>
        <end position="19"/>
    </location>
</feature>
<name>A0AAV5F657_ELECO</name>
<feature type="chain" id="PRO_5043988753" description="HMA domain-containing protein" evidence="3">
    <location>
        <begin position="20"/>
        <end position="136"/>
    </location>
</feature>
<reference evidence="5" key="1">
    <citation type="journal article" date="2018" name="DNA Res.">
        <title>Multiple hybrid de novo genome assembly of finger millet, an orphan allotetraploid crop.</title>
        <authorList>
            <person name="Hatakeyama M."/>
            <person name="Aluri S."/>
            <person name="Balachadran M.T."/>
            <person name="Sivarajan S.R."/>
            <person name="Patrignani A."/>
            <person name="Gruter S."/>
            <person name="Poveda L."/>
            <person name="Shimizu-Inatsugi R."/>
            <person name="Baeten J."/>
            <person name="Francoijs K.J."/>
            <person name="Nataraja K.N."/>
            <person name="Reddy Y.A.N."/>
            <person name="Phadnis S."/>
            <person name="Ravikumar R.L."/>
            <person name="Schlapbach R."/>
            <person name="Sreeman S.M."/>
            <person name="Shimizu K.K."/>
        </authorList>
    </citation>
    <scope>NUCLEOTIDE SEQUENCE</scope>
</reference>
<keyword evidence="3" id="KW-0732">Signal</keyword>
<keyword evidence="6" id="KW-1185">Reference proteome</keyword>
<dbReference type="Proteomes" id="UP001054889">
    <property type="component" value="Unassembled WGS sequence"/>
</dbReference>
<dbReference type="PANTHER" id="PTHR22814:SF350">
    <property type="entry name" value="HEAVY METAL-ASSOCIATED DOMAIN CONTAINING PROTEIN, EXPRESSED"/>
    <property type="match status" value="1"/>
</dbReference>
<feature type="domain" description="HMA" evidence="4">
    <location>
        <begin position="33"/>
        <end position="99"/>
    </location>
</feature>
<dbReference type="PROSITE" id="PS50846">
    <property type="entry name" value="HMA_2"/>
    <property type="match status" value="1"/>
</dbReference>
<evidence type="ECO:0000313" key="6">
    <source>
        <dbReference type="Proteomes" id="UP001054889"/>
    </source>
</evidence>
<dbReference type="InterPro" id="IPR006121">
    <property type="entry name" value="HMA_dom"/>
</dbReference>
<evidence type="ECO:0000313" key="5">
    <source>
        <dbReference type="EMBL" id="GJN30342.1"/>
    </source>
</evidence>
<accession>A0AAV5F657</accession>
<evidence type="ECO:0000256" key="2">
    <source>
        <dbReference type="SAM" id="MobiDB-lite"/>
    </source>
</evidence>
<sequence>MLLRPFALAVSFLLGHGPATELSSIWRRFVGRIQKVTLLVWVDCDGCERRRVRKELESRTRVSSMDAVDPSECRVTVSGHVEAPEVVKRLRRRAGKKAEPWPFVPRPYDHKAPPGYVVRDDPEKAPLVRASSMEER</sequence>
<keyword evidence="1" id="KW-0479">Metal-binding</keyword>
<protein>
    <recommendedName>
        <fullName evidence="4">HMA domain-containing protein</fullName>
    </recommendedName>
</protein>